<protein>
    <submittedName>
        <fullName evidence="2">Uncharacterized protein</fullName>
    </submittedName>
</protein>
<reference evidence="3" key="1">
    <citation type="submission" date="2015-09" db="EMBL/GenBank/DDBJ databases">
        <authorList>
            <consortium name="Pathogen Informatics"/>
        </authorList>
    </citation>
    <scope>NUCLEOTIDE SEQUENCE [LARGE SCALE GENOMIC DNA]</scope>
    <source>
        <strain evidence="3">Lake Konstanz</strain>
    </source>
</reference>
<evidence type="ECO:0000313" key="2">
    <source>
        <dbReference type="EMBL" id="CUG87757.1"/>
    </source>
</evidence>
<keyword evidence="3" id="KW-1185">Reference proteome</keyword>
<feature type="region of interest" description="Disordered" evidence="1">
    <location>
        <begin position="101"/>
        <end position="152"/>
    </location>
</feature>
<evidence type="ECO:0000256" key="1">
    <source>
        <dbReference type="SAM" id="MobiDB-lite"/>
    </source>
</evidence>
<dbReference type="VEuPathDB" id="TriTrypDB:BSAL_11775"/>
<name>A0A0S4JH76_BODSA</name>
<accession>A0A0S4JH76</accession>
<evidence type="ECO:0000313" key="3">
    <source>
        <dbReference type="Proteomes" id="UP000051952"/>
    </source>
</evidence>
<feature type="compositionally biased region" description="Polar residues" evidence="1">
    <location>
        <begin position="109"/>
        <end position="124"/>
    </location>
</feature>
<gene>
    <name evidence="2" type="ORF">BSAL_11775</name>
</gene>
<organism evidence="2 3">
    <name type="scientific">Bodo saltans</name>
    <name type="common">Flagellated protozoan</name>
    <dbReference type="NCBI Taxonomy" id="75058"/>
    <lineage>
        <taxon>Eukaryota</taxon>
        <taxon>Discoba</taxon>
        <taxon>Euglenozoa</taxon>
        <taxon>Kinetoplastea</taxon>
        <taxon>Metakinetoplastina</taxon>
        <taxon>Eubodonida</taxon>
        <taxon>Bodonidae</taxon>
        <taxon>Bodo</taxon>
    </lineage>
</organism>
<dbReference type="AlphaFoldDB" id="A0A0S4JH76"/>
<dbReference type="EMBL" id="CYKH01001587">
    <property type="protein sequence ID" value="CUG87757.1"/>
    <property type="molecule type" value="Genomic_DNA"/>
</dbReference>
<sequence length="309" mass="32738">MATSQETLAMHPSVQDLDMDLTRVNPRKVHYHKLVINSGPLHEPSDHGRSSLVKKNVPKGQTVTTIRNDANLKAAARALLIPSEVGAGSKGITIPPVLKKTGGVPPLTSPVSASSESPLGASTGSQGGNVVKKPSSIQNTNHNKHGPKLTSDRLAGLSATSSQEGLPIPLPPVLGASASSNKVGASIPAPRRASSIVSSKVSFAATDAESFSVYSCSCCHVRPPSSYVGNASDYDNLTSVSQRPSNHTSVVSISSTKLRKLEDDLKQERKDRLKTQQDLAVIQQRQALLLSKLSEDERKKLDALVLQVK</sequence>
<proteinExistence type="predicted"/>
<dbReference type="Proteomes" id="UP000051952">
    <property type="component" value="Unassembled WGS sequence"/>
</dbReference>